<dbReference type="SUPFAM" id="SSF88659">
    <property type="entry name" value="Sigma3 and sigma4 domains of RNA polymerase sigma factors"/>
    <property type="match status" value="1"/>
</dbReference>
<reference evidence="1" key="1">
    <citation type="submission" date="2020-10" db="EMBL/GenBank/DDBJ databases">
        <authorList>
            <person name="Gilroy R."/>
        </authorList>
    </citation>
    <scope>NUCLEOTIDE SEQUENCE</scope>
    <source>
        <strain evidence="1">CHK197-8231</strain>
    </source>
</reference>
<name>A0A9D1L3J1_9BACT</name>
<evidence type="ECO:0000313" key="1">
    <source>
        <dbReference type="EMBL" id="HIU22656.1"/>
    </source>
</evidence>
<evidence type="ECO:0000313" key="2">
    <source>
        <dbReference type="Proteomes" id="UP000824087"/>
    </source>
</evidence>
<accession>A0A9D1L3J1</accession>
<reference evidence="1" key="2">
    <citation type="journal article" date="2021" name="PeerJ">
        <title>Extensive microbial diversity within the chicken gut microbiome revealed by metagenomics and culture.</title>
        <authorList>
            <person name="Gilroy R."/>
            <person name="Ravi A."/>
            <person name="Getino M."/>
            <person name="Pursley I."/>
            <person name="Horton D.L."/>
            <person name="Alikhan N.F."/>
            <person name="Baker D."/>
            <person name="Gharbi K."/>
            <person name="Hall N."/>
            <person name="Watson M."/>
            <person name="Adriaenssens E.M."/>
            <person name="Foster-Nyarko E."/>
            <person name="Jarju S."/>
            <person name="Secka A."/>
            <person name="Antonio M."/>
            <person name="Oren A."/>
            <person name="Chaudhuri R.R."/>
            <person name="La Ragione R."/>
            <person name="Hildebrand F."/>
            <person name="Pallen M.J."/>
        </authorList>
    </citation>
    <scope>NUCLEOTIDE SEQUENCE</scope>
    <source>
        <strain evidence="1">CHK197-8231</strain>
    </source>
</reference>
<protein>
    <submittedName>
        <fullName evidence="1">Sigma-70 family RNA polymerase sigma factor</fullName>
    </submittedName>
</protein>
<sequence>MNLFQLKEEYCEKQKFIRLNMEKIRMIECKMEGLKATDIRSEIVEGRSKRKDLADLLHQKVELEKEIESLNDELLSYNPIITELEAIYKELGNRDKQIYIERKIRGYSPVRIGIKWGIDERTVRRIVKKVEKMIECPKMSAPL</sequence>
<dbReference type="EMBL" id="DVML01000022">
    <property type="protein sequence ID" value="HIU22656.1"/>
    <property type="molecule type" value="Genomic_DNA"/>
</dbReference>
<dbReference type="InterPro" id="IPR013324">
    <property type="entry name" value="RNA_pol_sigma_r3/r4-like"/>
</dbReference>
<comment type="caution">
    <text evidence="1">The sequence shown here is derived from an EMBL/GenBank/DDBJ whole genome shotgun (WGS) entry which is preliminary data.</text>
</comment>
<gene>
    <name evidence="1" type="ORF">IAD49_03645</name>
</gene>
<organism evidence="1 2">
    <name type="scientific">Candidatus Fimihabitans intestinipullorum</name>
    <dbReference type="NCBI Taxonomy" id="2840820"/>
    <lineage>
        <taxon>Bacteria</taxon>
        <taxon>Bacillati</taxon>
        <taxon>Mycoplasmatota</taxon>
        <taxon>Mycoplasmatota incertae sedis</taxon>
        <taxon>Candidatus Fimihabitans</taxon>
    </lineage>
</organism>
<proteinExistence type="predicted"/>
<dbReference type="Proteomes" id="UP000824087">
    <property type="component" value="Unassembled WGS sequence"/>
</dbReference>
<dbReference type="AlphaFoldDB" id="A0A9D1L3J1"/>